<sequence>MKLKDEFYKDPYGIGGLRLDMPTRRPKKKEESDFEIGQMIRCVVEEFIYPVRGYIEKINTNSAIIRIENTVACDKALAMQKKNVVVARLSDIEPFPSK</sequence>
<evidence type="ECO:0008006" key="3">
    <source>
        <dbReference type="Google" id="ProtNLM"/>
    </source>
</evidence>
<proteinExistence type="predicted"/>
<comment type="caution">
    <text evidence="1">The sequence shown here is derived from an EMBL/GenBank/DDBJ whole genome shotgun (WGS) entry which is preliminary data.</text>
</comment>
<organism evidence="1 2">
    <name type="scientific">Enterococcus thailandicus</name>
    <dbReference type="NCBI Taxonomy" id="417368"/>
    <lineage>
        <taxon>Bacteria</taxon>
        <taxon>Bacillati</taxon>
        <taxon>Bacillota</taxon>
        <taxon>Bacilli</taxon>
        <taxon>Lactobacillales</taxon>
        <taxon>Enterococcaceae</taxon>
        <taxon>Enterococcus</taxon>
    </lineage>
</organism>
<reference evidence="1 2" key="1">
    <citation type="submission" date="2016-04" db="EMBL/GenBank/DDBJ databases">
        <title>Draft genome of an Enterococcus thailandicus strain isolated from bovine feces.</title>
        <authorList>
            <person name="Beukers A.G."/>
            <person name="Zaheer R."/>
            <person name="Goji N."/>
            <person name="Cook S.R."/>
            <person name="Amoako K."/>
            <person name="Chaves A.V."/>
            <person name="Ward M.P."/>
            <person name="Mcallister T.A."/>
        </authorList>
    </citation>
    <scope>NUCLEOTIDE SEQUENCE [LARGE SCALE GENOMIC DNA]</scope>
    <source>
        <strain evidence="1 2">F0711D 46</strain>
    </source>
</reference>
<keyword evidence="2" id="KW-1185">Reference proteome</keyword>
<protein>
    <recommendedName>
        <fullName evidence="3">DUF2187 domain-containing protein</fullName>
    </recommendedName>
</protein>
<gene>
    <name evidence="1" type="ORF">A6E74_01470</name>
</gene>
<evidence type="ECO:0000313" key="1">
    <source>
        <dbReference type="EMBL" id="OAQ57073.1"/>
    </source>
</evidence>
<dbReference type="Proteomes" id="UP000078516">
    <property type="component" value="Unassembled WGS sequence"/>
</dbReference>
<accession>A0A179EW59</accession>
<dbReference type="EMBL" id="LWMN01000001">
    <property type="protein sequence ID" value="OAQ57073.1"/>
    <property type="molecule type" value="Genomic_DNA"/>
</dbReference>
<dbReference type="RefSeq" id="WP_067481015.1">
    <property type="nucleotide sequence ID" value="NZ_LWMN01000001.1"/>
</dbReference>
<evidence type="ECO:0000313" key="2">
    <source>
        <dbReference type="Proteomes" id="UP000078516"/>
    </source>
</evidence>
<name>A0A179EW59_ENTTH</name>
<dbReference type="AlphaFoldDB" id="A0A179EW59"/>